<dbReference type="Proteomes" id="UP001271789">
    <property type="component" value="Unassembled WGS sequence"/>
</dbReference>
<name>A0AAE4MIE8_9EURY</name>
<dbReference type="AlphaFoldDB" id="A0AAE4MIE8"/>
<accession>A0AAE4MIE8</accession>
<proteinExistence type="predicted"/>
<protein>
    <submittedName>
        <fullName evidence="1">Uncharacterized protein</fullName>
    </submittedName>
</protein>
<keyword evidence="2" id="KW-1185">Reference proteome</keyword>
<evidence type="ECO:0000313" key="1">
    <source>
        <dbReference type="EMBL" id="MDV0447150.1"/>
    </source>
</evidence>
<dbReference type="EMBL" id="JAWDKD010000018">
    <property type="protein sequence ID" value="MDV0447150.1"/>
    <property type="molecule type" value="Genomic_DNA"/>
</dbReference>
<sequence length="85" mass="10243">MSRQLDFRYILAKNECIRRRKVNSEQIRTLCSLNKREQARRLMKKIAEDEPDKFVYTAEKGRVFLSRIYSPDDDQNDNDDEIDED</sequence>
<organism evidence="1 2">
    <name type="scientific">Methanolapillus africanus</name>
    <dbReference type="NCBI Taxonomy" id="3028297"/>
    <lineage>
        <taxon>Archaea</taxon>
        <taxon>Methanobacteriati</taxon>
        <taxon>Methanobacteriota</taxon>
        <taxon>Stenosarchaea group</taxon>
        <taxon>Methanomicrobia</taxon>
        <taxon>Methanosarcinales</taxon>
        <taxon>Methanosarcinaceae</taxon>
        <taxon>Methanolapillus</taxon>
    </lineage>
</organism>
<comment type="caution">
    <text evidence="1">The sequence shown here is derived from an EMBL/GenBank/DDBJ whole genome shotgun (WGS) entry which is preliminary data.</text>
</comment>
<gene>
    <name evidence="1" type="ORF">MsAg5_10260</name>
</gene>
<reference evidence="1" key="1">
    <citation type="submission" date="2023-06" db="EMBL/GenBank/DDBJ databases">
        <title>Genome sequence of Methanosarcinaceae archaeon Ag5.</title>
        <authorList>
            <person name="Protasov E."/>
            <person name="Platt K."/>
            <person name="Poehlein A."/>
            <person name="Daniel R."/>
            <person name="Brune A."/>
        </authorList>
    </citation>
    <scope>NUCLEOTIDE SEQUENCE</scope>
    <source>
        <strain evidence="1">Ag5</strain>
    </source>
</reference>
<evidence type="ECO:0000313" key="2">
    <source>
        <dbReference type="Proteomes" id="UP001271789"/>
    </source>
</evidence>